<dbReference type="Proteomes" id="UP000199502">
    <property type="component" value="Unassembled WGS sequence"/>
</dbReference>
<sequence>MDLTRDTPVALRTALSGPFFYPVVLVWLGWPGAPLRMHSGAGNITWSGQTWSGAGRFGRVSVPDEAMAGVPDNFTISLVTDVPDIEPYTDAVIRGIPGAVYLGATTAPGGNGLIGAVEFVSGTADVLTLGTQMNGDTLFYELSVSMTTGPGMRSMASINHSDEDQQRAFPGDTAGDRLIELMGRVKKTYWPEP</sequence>
<dbReference type="STRING" id="336292.SAMN05660710_02103"/>
<keyword evidence="2" id="KW-1185">Reference proteome</keyword>
<evidence type="ECO:0000313" key="1">
    <source>
        <dbReference type="EMBL" id="SCY61437.1"/>
    </source>
</evidence>
<proteinExistence type="predicted"/>
<organism evidence="1 2">
    <name type="scientific">Paracoccus tibetensis</name>
    <dbReference type="NCBI Taxonomy" id="336292"/>
    <lineage>
        <taxon>Bacteria</taxon>
        <taxon>Pseudomonadati</taxon>
        <taxon>Pseudomonadota</taxon>
        <taxon>Alphaproteobacteria</taxon>
        <taxon>Rhodobacterales</taxon>
        <taxon>Paracoccaceae</taxon>
        <taxon>Paracoccus</taxon>
    </lineage>
</organism>
<reference evidence="1 2" key="1">
    <citation type="submission" date="2016-10" db="EMBL/GenBank/DDBJ databases">
        <authorList>
            <person name="de Groot N.N."/>
        </authorList>
    </citation>
    <scope>NUCLEOTIDE SEQUENCE [LARGE SCALE GENOMIC DNA]</scope>
    <source>
        <strain evidence="1 2">CGMCC 1.8925</strain>
    </source>
</reference>
<dbReference type="AlphaFoldDB" id="A0A1G5HCJ7"/>
<dbReference type="EMBL" id="FMVT01000006">
    <property type="protein sequence ID" value="SCY61437.1"/>
    <property type="molecule type" value="Genomic_DNA"/>
</dbReference>
<protein>
    <submittedName>
        <fullName evidence="1">Uncharacterized protein</fullName>
    </submittedName>
</protein>
<accession>A0A1G5HCJ7</accession>
<dbReference type="OrthoDB" id="7770576at2"/>
<gene>
    <name evidence="1" type="ORF">SAMN05660710_02103</name>
</gene>
<evidence type="ECO:0000313" key="2">
    <source>
        <dbReference type="Proteomes" id="UP000199502"/>
    </source>
</evidence>
<name>A0A1G5HCJ7_9RHOB</name>